<dbReference type="PANTHER" id="PTHR44379">
    <property type="entry name" value="OXIDOREDUCTASE WITH IRON-SULFUR SUBUNIT"/>
    <property type="match status" value="1"/>
</dbReference>
<dbReference type="CDD" id="cd00207">
    <property type="entry name" value="fer2"/>
    <property type="match status" value="1"/>
</dbReference>
<dbReference type="InterPro" id="IPR006058">
    <property type="entry name" value="2Fe2S_fd_BS"/>
</dbReference>
<dbReference type="SUPFAM" id="SSF55961">
    <property type="entry name" value="Bet v1-like"/>
    <property type="match status" value="1"/>
</dbReference>
<dbReference type="Pfam" id="PF01799">
    <property type="entry name" value="Fer2_2"/>
    <property type="match status" value="1"/>
</dbReference>
<keyword evidence="3" id="KW-0560">Oxidoreductase</keyword>
<dbReference type="InterPro" id="IPR023393">
    <property type="entry name" value="START-like_dom_sf"/>
</dbReference>
<dbReference type="InterPro" id="IPR036010">
    <property type="entry name" value="2Fe-2S_ferredoxin-like_sf"/>
</dbReference>
<proteinExistence type="predicted"/>
<dbReference type="OrthoDB" id="8417304at2"/>
<dbReference type="Gene3D" id="3.30.530.20">
    <property type="match status" value="1"/>
</dbReference>
<dbReference type="Gene3D" id="1.10.150.120">
    <property type="entry name" value="[2Fe-2S]-binding domain"/>
    <property type="match status" value="1"/>
</dbReference>
<name>A0A437MHI9_9PROT</name>
<dbReference type="GO" id="GO:0051537">
    <property type="term" value="F:2 iron, 2 sulfur cluster binding"/>
    <property type="evidence" value="ECO:0007669"/>
    <property type="project" value="UniProtKB-KW"/>
</dbReference>
<dbReference type="AlphaFoldDB" id="A0A437MHI9"/>
<evidence type="ECO:0000259" key="6">
    <source>
        <dbReference type="PROSITE" id="PS51085"/>
    </source>
</evidence>
<dbReference type="InterPro" id="IPR010419">
    <property type="entry name" value="CO_DH_gsu"/>
</dbReference>
<evidence type="ECO:0000313" key="8">
    <source>
        <dbReference type="Proteomes" id="UP000282957"/>
    </source>
</evidence>
<dbReference type="InterPro" id="IPR036884">
    <property type="entry name" value="2Fe-2S-bd_dom_sf"/>
</dbReference>
<evidence type="ECO:0000256" key="1">
    <source>
        <dbReference type="ARBA" id="ARBA00022714"/>
    </source>
</evidence>
<evidence type="ECO:0000256" key="5">
    <source>
        <dbReference type="ARBA" id="ARBA00023014"/>
    </source>
</evidence>
<dbReference type="InterPro" id="IPR012675">
    <property type="entry name" value="Beta-grasp_dom_sf"/>
</dbReference>
<keyword evidence="2" id="KW-0479">Metal-binding</keyword>
<evidence type="ECO:0000256" key="3">
    <source>
        <dbReference type="ARBA" id="ARBA00023002"/>
    </source>
</evidence>
<dbReference type="CDD" id="cd07823">
    <property type="entry name" value="SRPBCC_5"/>
    <property type="match status" value="1"/>
</dbReference>
<gene>
    <name evidence="7" type="ORF">EOD42_12025</name>
</gene>
<protein>
    <submittedName>
        <fullName evidence="7">2Fe-2S iron-sulfur cluster binding domain-containing protein</fullName>
    </submittedName>
</protein>
<dbReference type="EMBL" id="SACL01000003">
    <property type="protein sequence ID" value="RVT97110.1"/>
    <property type="molecule type" value="Genomic_DNA"/>
</dbReference>
<keyword evidence="5" id="KW-0411">Iron-sulfur</keyword>
<dbReference type="SUPFAM" id="SSF47741">
    <property type="entry name" value="CO dehydrogenase ISP C-domain like"/>
    <property type="match status" value="1"/>
</dbReference>
<dbReference type="InterPro" id="IPR051452">
    <property type="entry name" value="Diverse_Oxidoreductases"/>
</dbReference>
<keyword evidence="1" id="KW-0001">2Fe-2S</keyword>
<dbReference type="Proteomes" id="UP000282957">
    <property type="component" value="Unassembled WGS sequence"/>
</dbReference>
<dbReference type="Pfam" id="PF00111">
    <property type="entry name" value="Fer2"/>
    <property type="match status" value="1"/>
</dbReference>
<dbReference type="InterPro" id="IPR002888">
    <property type="entry name" value="2Fe-2S-bd"/>
</dbReference>
<accession>A0A437MHI9</accession>
<dbReference type="PROSITE" id="PS00197">
    <property type="entry name" value="2FE2S_FER_1"/>
    <property type="match status" value="1"/>
</dbReference>
<dbReference type="Gene3D" id="3.10.20.30">
    <property type="match status" value="1"/>
</dbReference>
<dbReference type="SUPFAM" id="SSF54292">
    <property type="entry name" value="2Fe-2S ferredoxin-like"/>
    <property type="match status" value="1"/>
</dbReference>
<evidence type="ECO:0000256" key="2">
    <source>
        <dbReference type="ARBA" id="ARBA00022723"/>
    </source>
</evidence>
<keyword evidence="4" id="KW-0408">Iron</keyword>
<reference evidence="7 8" key="1">
    <citation type="submission" date="2019-01" db="EMBL/GenBank/DDBJ databases">
        <authorList>
            <person name="Chen W.-M."/>
        </authorList>
    </citation>
    <scope>NUCLEOTIDE SEQUENCE [LARGE SCALE GENOMIC DNA]</scope>
    <source>
        <strain evidence="7 8">CCP-6</strain>
    </source>
</reference>
<dbReference type="GO" id="GO:0046872">
    <property type="term" value="F:metal ion binding"/>
    <property type="evidence" value="ECO:0007669"/>
    <property type="project" value="UniProtKB-KW"/>
</dbReference>
<feature type="domain" description="2Fe-2S ferredoxin-type" evidence="6">
    <location>
        <begin position="6"/>
        <end position="82"/>
    </location>
</feature>
<comment type="caution">
    <text evidence="7">The sequence shown here is derived from an EMBL/GenBank/DDBJ whole genome shotgun (WGS) entry which is preliminary data.</text>
</comment>
<keyword evidence="8" id="KW-1185">Reference proteome</keyword>
<organism evidence="7 8">
    <name type="scientific">Rhodovarius crocodyli</name>
    <dbReference type="NCBI Taxonomy" id="1979269"/>
    <lineage>
        <taxon>Bacteria</taxon>
        <taxon>Pseudomonadati</taxon>
        <taxon>Pseudomonadota</taxon>
        <taxon>Alphaproteobacteria</taxon>
        <taxon>Acetobacterales</taxon>
        <taxon>Roseomonadaceae</taxon>
        <taxon>Rhodovarius</taxon>
    </lineage>
</organism>
<dbReference type="Pfam" id="PF06240">
    <property type="entry name" value="COXG"/>
    <property type="match status" value="1"/>
</dbReference>
<evidence type="ECO:0000256" key="4">
    <source>
        <dbReference type="ARBA" id="ARBA00023004"/>
    </source>
</evidence>
<dbReference type="InterPro" id="IPR001041">
    <property type="entry name" value="2Fe-2S_ferredoxin-type"/>
</dbReference>
<dbReference type="PANTHER" id="PTHR44379:SF8">
    <property type="entry name" value="XANTHINE DEHYDROGENASE IRON-SULFUR-BINDING SUBUNIT XDHC-RELATED"/>
    <property type="match status" value="1"/>
</dbReference>
<evidence type="ECO:0000313" key="7">
    <source>
        <dbReference type="EMBL" id="RVT97110.1"/>
    </source>
</evidence>
<dbReference type="FunFam" id="3.10.20.30:FF:000020">
    <property type="entry name" value="Xanthine dehydrogenase iron-sulfur subunit"/>
    <property type="match status" value="1"/>
</dbReference>
<sequence length="371" mass="38088">MISAPLAVTLTVNGQRRQLLAEPRTQLADLLREQLNLTGTHLGCEQGVCGACTVLIDGVPQRSCISYAVDCDGAEITTIEGFDADPTMATLRQNFSAHHALQCGFCTPGMLVTARDIVLRLGEVPEARVREELSGNICRCTGYVGIVGAVCATARGCTPQESAAPIAAAALAAPAVAAPVENAAPRAAQPLKGGNSLTETIAIAAPPEQVWEAMGDLPALAACLPGAEITEVDGEAIKGRMKVALGPIKVAFAGTGTVRLDAATRSGVLRGAGRDGGTGSSAEGELGFALAPSATGTPGGTDVAITLQWRLTGALAQFGRSGLVADLVRRLAQQFAANLQARLAGEAPPAQPAPLNLFQLLWAALRARFGR</sequence>
<dbReference type="PROSITE" id="PS51085">
    <property type="entry name" value="2FE2S_FER_2"/>
    <property type="match status" value="1"/>
</dbReference>
<dbReference type="GO" id="GO:0016491">
    <property type="term" value="F:oxidoreductase activity"/>
    <property type="evidence" value="ECO:0007669"/>
    <property type="project" value="UniProtKB-KW"/>
</dbReference>